<comment type="caution">
    <text evidence="2">The sequence shown here is derived from an EMBL/GenBank/DDBJ whole genome shotgun (WGS) entry which is preliminary data.</text>
</comment>
<accession>A0AAW0HNA3</accession>
<sequence>MVVAAARAPHLPVDLESRPPTATMATSGSTRKQLLKEEDITKHYLSGTDESQEGGSESPRERYKKGPKSQGNTGNGLRIVDDDVGWADIATTKREKVEKEDGDLPVVAELVDEPPEEPLRRVRHDSPDVELPRSKSSKAVSSSQNVLQRGWGPSHPSLSKASKYGQDSDLSPRRWPPKAHVAAKKQLDSQGVCQKTSDSDLCPPWQKQNPGHQDSDPDLSLLRNRQRRRSSDSDLSPPQKRQRTKSSDSDLSPPRRCPCAGKKTARTYSGTTTGLVPDVQREKQELQKQDQDTTALGAQFEFTETVFRDKSGQRRNLKLELLEQRSLDGKELKQDRNLEVEAEAEAMEECCLLRYLVVEAQADRYGTGLGGAVAKLRLEPLQR</sequence>
<name>A0AAW0HNA3_MYOGA</name>
<feature type="compositionally biased region" description="Basic and acidic residues" evidence="1">
    <location>
        <begin position="117"/>
        <end position="133"/>
    </location>
</feature>
<dbReference type="GO" id="GO:0003723">
    <property type="term" value="F:RNA binding"/>
    <property type="evidence" value="ECO:0007669"/>
    <property type="project" value="TreeGrafter"/>
</dbReference>
<proteinExistence type="predicted"/>
<dbReference type="PANTHER" id="PTHR31809">
    <property type="entry name" value="BUD13 HOMOLOG"/>
    <property type="match status" value="1"/>
</dbReference>
<dbReference type="AlphaFoldDB" id="A0AAW0HNA3"/>
<protein>
    <submittedName>
        <fullName evidence="2">Uncharacterized protein</fullName>
    </submittedName>
</protein>
<dbReference type="EMBL" id="JBBHLL010000430">
    <property type="protein sequence ID" value="KAK7803174.1"/>
    <property type="molecule type" value="Genomic_DNA"/>
</dbReference>
<dbReference type="InterPro" id="IPR051112">
    <property type="entry name" value="CWC26_splicing_factor"/>
</dbReference>
<dbReference type="PANTHER" id="PTHR31809:SF0">
    <property type="entry name" value="BUD13 HOMOLOG"/>
    <property type="match status" value="1"/>
</dbReference>
<evidence type="ECO:0000313" key="3">
    <source>
        <dbReference type="Proteomes" id="UP001488838"/>
    </source>
</evidence>
<feature type="compositionally biased region" description="Basic and acidic residues" evidence="1">
    <location>
        <begin position="279"/>
        <end position="291"/>
    </location>
</feature>
<reference evidence="2 3" key="1">
    <citation type="journal article" date="2023" name="bioRxiv">
        <title>Conserved and derived expression patterns and positive selection on dental genes reveal complex evolutionary context of ever-growing rodent molars.</title>
        <authorList>
            <person name="Calamari Z.T."/>
            <person name="Song A."/>
            <person name="Cohen E."/>
            <person name="Akter M."/>
            <person name="Roy R.D."/>
            <person name="Hallikas O."/>
            <person name="Christensen M.M."/>
            <person name="Li P."/>
            <person name="Marangoni P."/>
            <person name="Jernvall J."/>
            <person name="Klein O.D."/>
        </authorList>
    </citation>
    <scope>NUCLEOTIDE SEQUENCE [LARGE SCALE GENOMIC DNA]</scope>
    <source>
        <strain evidence="2">V071</strain>
    </source>
</reference>
<organism evidence="2 3">
    <name type="scientific">Myodes glareolus</name>
    <name type="common">Bank vole</name>
    <name type="synonym">Clethrionomys glareolus</name>
    <dbReference type="NCBI Taxonomy" id="447135"/>
    <lineage>
        <taxon>Eukaryota</taxon>
        <taxon>Metazoa</taxon>
        <taxon>Chordata</taxon>
        <taxon>Craniata</taxon>
        <taxon>Vertebrata</taxon>
        <taxon>Euteleostomi</taxon>
        <taxon>Mammalia</taxon>
        <taxon>Eutheria</taxon>
        <taxon>Euarchontoglires</taxon>
        <taxon>Glires</taxon>
        <taxon>Rodentia</taxon>
        <taxon>Myomorpha</taxon>
        <taxon>Muroidea</taxon>
        <taxon>Cricetidae</taxon>
        <taxon>Arvicolinae</taxon>
        <taxon>Myodes</taxon>
    </lineage>
</organism>
<dbReference type="GO" id="GO:0005684">
    <property type="term" value="C:U2-type spliceosomal complex"/>
    <property type="evidence" value="ECO:0007669"/>
    <property type="project" value="TreeGrafter"/>
</dbReference>
<dbReference type="Proteomes" id="UP001488838">
    <property type="component" value="Unassembled WGS sequence"/>
</dbReference>
<keyword evidence="3" id="KW-1185">Reference proteome</keyword>
<evidence type="ECO:0000313" key="2">
    <source>
        <dbReference type="EMBL" id="KAK7803174.1"/>
    </source>
</evidence>
<feature type="compositionally biased region" description="Polar residues" evidence="1">
    <location>
        <begin position="23"/>
        <end position="32"/>
    </location>
</feature>
<evidence type="ECO:0000256" key="1">
    <source>
        <dbReference type="SAM" id="MobiDB-lite"/>
    </source>
</evidence>
<dbReference type="GO" id="GO:0000398">
    <property type="term" value="P:mRNA splicing, via spliceosome"/>
    <property type="evidence" value="ECO:0007669"/>
    <property type="project" value="TreeGrafter"/>
</dbReference>
<gene>
    <name evidence="2" type="ORF">U0070_005721</name>
</gene>
<dbReference type="GO" id="GO:0070274">
    <property type="term" value="C:RES complex"/>
    <property type="evidence" value="ECO:0007669"/>
    <property type="project" value="TreeGrafter"/>
</dbReference>
<feature type="region of interest" description="Disordered" evidence="1">
    <location>
        <begin position="1"/>
        <end position="294"/>
    </location>
</feature>